<dbReference type="AlphaFoldDB" id="A0A917FA53"/>
<comment type="caution">
    <text evidence="1">The sequence shown here is derived from an EMBL/GenBank/DDBJ whole genome shotgun (WGS) entry which is preliminary data.</text>
</comment>
<organism evidence="1 2">
    <name type="scientific">Terasakiella brassicae</name>
    <dbReference type="NCBI Taxonomy" id="1634917"/>
    <lineage>
        <taxon>Bacteria</taxon>
        <taxon>Pseudomonadati</taxon>
        <taxon>Pseudomonadota</taxon>
        <taxon>Alphaproteobacteria</taxon>
        <taxon>Rhodospirillales</taxon>
        <taxon>Terasakiellaceae</taxon>
        <taxon>Terasakiella</taxon>
    </lineage>
</organism>
<proteinExistence type="predicted"/>
<evidence type="ECO:0000313" key="2">
    <source>
        <dbReference type="Proteomes" id="UP000632498"/>
    </source>
</evidence>
<dbReference type="InterPro" id="IPR011051">
    <property type="entry name" value="RmlC_Cupin_sf"/>
</dbReference>
<dbReference type="InterPro" id="IPR014710">
    <property type="entry name" value="RmlC-like_jellyroll"/>
</dbReference>
<name>A0A917FA53_9PROT</name>
<protein>
    <submittedName>
        <fullName evidence="1">Cupin</fullName>
    </submittedName>
</protein>
<gene>
    <name evidence="1" type="ORF">GCM10011332_17230</name>
</gene>
<dbReference type="RefSeq" id="WP_188663879.1">
    <property type="nucleotide sequence ID" value="NZ_BMHV01000010.1"/>
</dbReference>
<dbReference type="SUPFAM" id="SSF51182">
    <property type="entry name" value="RmlC-like cupins"/>
    <property type="match status" value="1"/>
</dbReference>
<keyword evidence="2" id="KW-1185">Reference proteome</keyword>
<dbReference type="EMBL" id="BMHV01000010">
    <property type="protein sequence ID" value="GGF63770.1"/>
    <property type="molecule type" value="Genomic_DNA"/>
</dbReference>
<evidence type="ECO:0000313" key="1">
    <source>
        <dbReference type="EMBL" id="GGF63770.1"/>
    </source>
</evidence>
<reference evidence="1" key="1">
    <citation type="journal article" date="2014" name="Int. J. Syst. Evol. Microbiol.">
        <title>Complete genome sequence of Corynebacterium casei LMG S-19264T (=DSM 44701T), isolated from a smear-ripened cheese.</title>
        <authorList>
            <consortium name="US DOE Joint Genome Institute (JGI-PGF)"/>
            <person name="Walter F."/>
            <person name="Albersmeier A."/>
            <person name="Kalinowski J."/>
            <person name="Ruckert C."/>
        </authorList>
    </citation>
    <scope>NUCLEOTIDE SEQUENCE</scope>
    <source>
        <strain evidence="1">CGMCC 1.15254</strain>
    </source>
</reference>
<reference evidence="1" key="2">
    <citation type="submission" date="2020-09" db="EMBL/GenBank/DDBJ databases">
        <authorList>
            <person name="Sun Q."/>
            <person name="Zhou Y."/>
        </authorList>
    </citation>
    <scope>NUCLEOTIDE SEQUENCE</scope>
    <source>
        <strain evidence="1">CGMCC 1.15254</strain>
    </source>
</reference>
<dbReference type="Proteomes" id="UP000632498">
    <property type="component" value="Unassembled WGS sequence"/>
</dbReference>
<accession>A0A917FA53</accession>
<dbReference type="Gene3D" id="2.60.120.10">
    <property type="entry name" value="Jelly Rolls"/>
    <property type="match status" value="1"/>
</dbReference>
<sequence length="96" mass="11202">MTQLSLFTLTNQIENDKVSVNHLFFPAHSQTQWHRHERDYVIVPMEDAVLRMESDKGVQDAVLKRGQCYYRDAGVEHNVINANDFDVTLIEIEIKK</sequence>